<organism evidence="2 3">
    <name type="scientific">Plakobranchus ocellatus</name>
    <dbReference type="NCBI Taxonomy" id="259542"/>
    <lineage>
        <taxon>Eukaryota</taxon>
        <taxon>Metazoa</taxon>
        <taxon>Spiralia</taxon>
        <taxon>Lophotrochozoa</taxon>
        <taxon>Mollusca</taxon>
        <taxon>Gastropoda</taxon>
        <taxon>Heterobranchia</taxon>
        <taxon>Euthyneura</taxon>
        <taxon>Panpulmonata</taxon>
        <taxon>Sacoglossa</taxon>
        <taxon>Placobranchoidea</taxon>
        <taxon>Plakobranchidae</taxon>
        <taxon>Plakobranchus</taxon>
    </lineage>
</organism>
<evidence type="ECO:0000256" key="1">
    <source>
        <dbReference type="SAM" id="MobiDB-lite"/>
    </source>
</evidence>
<name>A0AAV4DLN7_9GAST</name>
<comment type="caution">
    <text evidence="2">The sequence shown here is derived from an EMBL/GenBank/DDBJ whole genome shotgun (WGS) entry which is preliminary data.</text>
</comment>
<gene>
    <name evidence="2" type="ORF">PoB_007145300</name>
</gene>
<keyword evidence="3" id="KW-1185">Reference proteome</keyword>
<dbReference type="Proteomes" id="UP000735302">
    <property type="component" value="Unassembled WGS sequence"/>
</dbReference>
<dbReference type="AlphaFoldDB" id="A0AAV4DLN7"/>
<feature type="region of interest" description="Disordered" evidence="1">
    <location>
        <begin position="1"/>
        <end position="54"/>
    </location>
</feature>
<accession>A0AAV4DLN7</accession>
<evidence type="ECO:0000313" key="3">
    <source>
        <dbReference type="Proteomes" id="UP000735302"/>
    </source>
</evidence>
<reference evidence="2 3" key="1">
    <citation type="journal article" date="2021" name="Elife">
        <title>Chloroplast acquisition without the gene transfer in kleptoplastic sea slugs, Plakobranchus ocellatus.</title>
        <authorList>
            <person name="Maeda T."/>
            <person name="Takahashi S."/>
            <person name="Yoshida T."/>
            <person name="Shimamura S."/>
            <person name="Takaki Y."/>
            <person name="Nagai Y."/>
            <person name="Toyoda A."/>
            <person name="Suzuki Y."/>
            <person name="Arimoto A."/>
            <person name="Ishii H."/>
            <person name="Satoh N."/>
            <person name="Nishiyama T."/>
            <person name="Hasebe M."/>
            <person name="Maruyama T."/>
            <person name="Minagawa J."/>
            <person name="Obokata J."/>
            <person name="Shigenobu S."/>
        </authorList>
    </citation>
    <scope>NUCLEOTIDE SEQUENCE [LARGE SCALE GENOMIC DNA]</scope>
</reference>
<protein>
    <submittedName>
        <fullName evidence="2">Uncharacterized protein</fullName>
    </submittedName>
</protein>
<proteinExistence type="predicted"/>
<feature type="compositionally biased region" description="Basic residues" evidence="1">
    <location>
        <begin position="1"/>
        <end position="21"/>
    </location>
</feature>
<sequence>MWIKQRAKSRGKIWTKQKAIKKSQNEEKTEGRNAEAKSGQNKAKKRRAKEASNNLKITQNAFRSLHNGHFKQSTSSAERLARSALDSPSLFSRTGRASCAPGFRASHKNNATGFPPHPQSCFKNKTRLGPASTLPPCPVCDPPVISPSCPSRFQTSPLRPLASARLSQKPESADLVNINTGCAAVSRWGRDSCSCCCRCCSACRVVVVKAHRCHELKAECVLAVC</sequence>
<evidence type="ECO:0000313" key="2">
    <source>
        <dbReference type="EMBL" id="GFO44948.1"/>
    </source>
</evidence>
<dbReference type="EMBL" id="BLXT01007988">
    <property type="protein sequence ID" value="GFO44948.1"/>
    <property type="molecule type" value="Genomic_DNA"/>
</dbReference>
<feature type="compositionally biased region" description="Basic and acidic residues" evidence="1">
    <location>
        <begin position="23"/>
        <end position="35"/>
    </location>
</feature>